<dbReference type="PANTHER" id="PTHR21581">
    <property type="entry name" value="D-ALANYL-D-ALANINE CARBOXYPEPTIDASE"/>
    <property type="match status" value="1"/>
</dbReference>
<dbReference type="PRINTS" id="PR00725">
    <property type="entry name" value="DADACBPTASE1"/>
</dbReference>
<feature type="active site" description="Proton acceptor" evidence="7">
    <location>
        <position position="53"/>
    </location>
</feature>
<protein>
    <submittedName>
        <fullName evidence="12">D-alanyl-D-alanine carboxypeptidase</fullName>
    </submittedName>
</protein>
<evidence type="ECO:0000256" key="1">
    <source>
        <dbReference type="ARBA" id="ARBA00007164"/>
    </source>
</evidence>
<comment type="caution">
    <text evidence="12">The sequence shown here is derived from an EMBL/GenBank/DDBJ whole genome shotgun (WGS) entry which is preliminary data.</text>
</comment>
<reference evidence="12 13" key="1">
    <citation type="submission" date="2014-02" db="EMBL/GenBank/DDBJ databases">
        <title>Draft genome sequence of Lysinibacillus sinduriensis JCM 15800.</title>
        <authorList>
            <person name="Zhang F."/>
            <person name="Wang G."/>
            <person name="Zhang L."/>
        </authorList>
    </citation>
    <scope>NUCLEOTIDE SEQUENCE [LARGE SCALE GENOMIC DNA]</scope>
    <source>
        <strain evidence="12 13">JCM 15800</strain>
    </source>
</reference>
<dbReference type="GO" id="GO:0071555">
    <property type="term" value="P:cell wall organization"/>
    <property type="evidence" value="ECO:0007669"/>
    <property type="project" value="UniProtKB-KW"/>
</dbReference>
<dbReference type="InterPro" id="IPR001967">
    <property type="entry name" value="Peptidase_S11_N"/>
</dbReference>
<dbReference type="GO" id="GO:0008360">
    <property type="term" value="P:regulation of cell shape"/>
    <property type="evidence" value="ECO:0007669"/>
    <property type="project" value="UniProtKB-KW"/>
</dbReference>
<evidence type="ECO:0000256" key="10">
    <source>
        <dbReference type="SAM" id="SignalP"/>
    </source>
</evidence>
<dbReference type="InterPro" id="IPR018044">
    <property type="entry name" value="Peptidase_S11"/>
</dbReference>
<feature type="binding site" evidence="8">
    <location>
        <position position="208"/>
    </location>
    <ligand>
        <name>substrate</name>
    </ligand>
</feature>
<dbReference type="STRING" id="1384057.CD33_19085"/>
<keyword evidence="5" id="KW-0573">Peptidoglycan synthesis</keyword>
<dbReference type="SUPFAM" id="SSF56601">
    <property type="entry name" value="beta-lactamase/transpeptidase-like"/>
    <property type="match status" value="1"/>
</dbReference>
<keyword evidence="12" id="KW-0121">Carboxypeptidase</keyword>
<evidence type="ECO:0000256" key="4">
    <source>
        <dbReference type="ARBA" id="ARBA00022960"/>
    </source>
</evidence>
<feature type="signal peptide" evidence="10">
    <location>
        <begin position="1"/>
        <end position="21"/>
    </location>
</feature>
<proteinExistence type="inferred from homology"/>
<dbReference type="GO" id="GO:0006508">
    <property type="term" value="P:proteolysis"/>
    <property type="evidence" value="ECO:0007669"/>
    <property type="project" value="InterPro"/>
</dbReference>
<evidence type="ECO:0000256" key="7">
    <source>
        <dbReference type="PIRSR" id="PIRSR618044-1"/>
    </source>
</evidence>
<gene>
    <name evidence="12" type="ORF">CD33_19085</name>
</gene>
<evidence type="ECO:0000259" key="11">
    <source>
        <dbReference type="Pfam" id="PF00768"/>
    </source>
</evidence>
<keyword evidence="12" id="KW-0645">Protease</keyword>
<dbReference type="InterPro" id="IPR012338">
    <property type="entry name" value="Beta-lactam/transpept-like"/>
</dbReference>
<evidence type="ECO:0000256" key="6">
    <source>
        <dbReference type="ARBA" id="ARBA00023316"/>
    </source>
</evidence>
<organism evidence="12 13">
    <name type="scientific">Ureibacillus sinduriensis BLB-1 = JCM 15800</name>
    <dbReference type="NCBI Taxonomy" id="1384057"/>
    <lineage>
        <taxon>Bacteria</taxon>
        <taxon>Bacillati</taxon>
        <taxon>Bacillota</taxon>
        <taxon>Bacilli</taxon>
        <taxon>Bacillales</taxon>
        <taxon>Caryophanaceae</taxon>
        <taxon>Ureibacillus</taxon>
    </lineage>
</organism>
<keyword evidence="2 10" id="KW-0732">Signal</keyword>
<evidence type="ECO:0000313" key="12">
    <source>
        <dbReference type="EMBL" id="KGR74099.1"/>
    </source>
</evidence>
<evidence type="ECO:0000256" key="5">
    <source>
        <dbReference type="ARBA" id="ARBA00022984"/>
    </source>
</evidence>
<dbReference type="EMBL" id="JPVO01000055">
    <property type="protein sequence ID" value="KGR74099.1"/>
    <property type="molecule type" value="Genomic_DNA"/>
</dbReference>
<dbReference type="Proteomes" id="UP000030408">
    <property type="component" value="Unassembled WGS sequence"/>
</dbReference>
<evidence type="ECO:0000256" key="2">
    <source>
        <dbReference type="ARBA" id="ARBA00022729"/>
    </source>
</evidence>
<keyword evidence="3" id="KW-0378">Hydrolase</keyword>
<dbReference type="GO" id="GO:0009252">
    <property type="term" value="P:peptidoglycan biosynthetic process"/>
    <property type="evidence" value="ECO:0007669"/>
    <property type="project" value="UniProtKB-KW"/>
</dbReference>
<name>A0A0A3HNY7_9BACL</name>
<keyword evidence="4" id="KW-0133">Cell shape</keyword>
<dbReference type="Pfam" id="PF00768">
    <property type="entry name" value="Peptidase_S11"/>
    <property type="match status" value="1"/>
</dbReference>
<dbReference type="eggNOG" id="COG1686">
    <property type="taxonomic scope" value="Bacteria"/>
</dbReference>
<accession>A0A0A3HNY7</accession>
<feature type="active site" evidence="7">
    <location>
        <position position="105"/>
    </location>
</feature>
<evidence type="ECO:0000313" key="13">
    <source>
        <dbReference type="Proteomes" id="UP000030408"/>
    </source>
</evidence>
<evidence type="ECO:0000256" key="3">
    <source>
        <dbReference type="ARBA" id="ARBA00022801"/>
    </source>
</evidence>
<dbReference type="Gene3D" id="3.40.710.10">
    <property type="entry name" value="DD-peptidase/beta-lactamase superfamily"/>
    <property type="match status" value="1"/>
</dbReference>
<dbReference type="GO" id="GO:0009002">
    <property type="term" value="F:serine-type D-Ala-D-Ala carboxypeptidase activity"/>
    <property type="evidence" value="ECO:0007669"/>
    <property type="project" value="InterPro"/>
</dbReference>
<evidence type="ECO:0000256" key="8">
    <source>
        <dbReference type="PIRSR" id="PIRSR618044-2"/>
    </source>
</evidence>
<sequence>MAKVFFAFICMMVVFFSVTQAASASYAVIDAETGRLLEGSSPHSRMPIASLTKIWTALIAIENSELDDEVTISQKAALSEGSSIYLEPGEKIKVETLLYGLMLRSGNDAAHALAEHAGGSVEGFVDLMNEKADLYSLNNTDFTNPSGLHHDIHLSSAYDTAQMLRIALQNETFKKISSTINYKSPDKGVTWQNKHRLLRQQVGAVAGKTGFTKVAGRTLATYFEEGDKKVIVVTLSESNDWQVHRGLANKIFDNYDYVTVADQGDYQATEEKSVELSKPISILLNKEEEKKVRNVLHLSRKQGQFGIWHVMLNDESIYATRVNVKE</sequence>
<keyword evidence="6" id="KW-0961">Cell wall biogenesis/degradation</keyword>
<dbReference type="RefSeq" id="WP_373906713.1">
    <property type="nucleotide sequence ID" value="NZ_AVCY01000001.1"/>
</dbReference>
<dbReference type="AlphaFoldDB" id="A0A0A3HNY7"/>
<feature type="active site" description="Acyl-ester intermediate" evidence="7">
    <location>
        <position position="50"/>
    </location>
</feature>
<feature type="chain" id="PRO_5038587948" evidence="10">
    <location>
        <begin position="22"/>
        <end position="326"/>
    </location>
</feature>
<comment type="similarity">
    <text evidence="1 9">Belongs to the peptidase S11 family.</text>
</comment>
<dbReference type="PANTHER" id="PTHR21581:SF33">
    <property type="entry name" value="D-ALANYL-D-ALANINE CARBOXYPEPTIDASE DACB"/>
    <property type="match status" value="1"/>
</dbReference>
<feature type="domain" description="Peptidase S11 D-alanyl-D-alanine carboxypeptidase A N-terminal" evidence="11">
    <location>
        <begin position="19"/>
        <end position="237"/>
    </location>
</feature>
<keyword evidence="13" id="KW-1185">Reference proteome</keyword>
<evidence type="ECO:0000256" key="9">
    <source>
        <dbReference type="RuleBase" id="RU004016"/>
    </source>
</evidence>